<name>A0A941CQ00_9CLOT</name>
<protein>
    <recommendedName>
        <fullName evidence="4">Lipoprotein</fullName>
    </recommendedName>
</protein>
<feature type="signal peptide" evidence="1">
    <location>
        <begin position="1"/>
        <end position="19"/>
    </location>
</feature>
<dbReference type="Proteomes" id="UP000675379">
    <property type="component" value="Unassembled WGS sequence"/>
</dbReference>
<keyword evidence="1" id="KW-0732">Signal</keyword>
<accession>A0A941CQ00</accession>
<proteinExistence type="predicted"/>
<organism evidence="2 3">
    <name type="scientific">Proteiniclasticum sediminis</name>
    <dbReference type="NCBI Taxonomy" id="2804028"/>
    <lineage>
        <taxon>Bacteria</taxon>
        <taxon>Bacillati</taxon>
        <taxon>Bacillota</taxon>
        <taxon>Clostridia</taxon>
        <taxon>Eubacteriales</taxon>
        <taxon>Clostridiaceae</taxon>
        <taxon>Proteiniclasticum</taxon>
    </lineage>
</organism>
<sequence length="181" mass="20168">MKKVTIIAVTLIMIMMLFAGCDSETTGSDKDIQATNKVADILQGNQPTPTDITYSLERFNHIRRAYWVNGQREKAMSITVPIQRPLGYIVLFSDSGAVVSKFVVDGKVSSLTNYLTPISERYSSGSYTLDWLTDTDGTYGDNPSGIFFFTPDGKYIEWTGTYLFSDIPFDVTDPILKTEGQ</sequence>
<evidence type="ECO:0000313" key="2">
    <source>
        <dbReference type="EMBL" id="MBR0576766.1"/>
    </source>
</evidence>
<dbReference type="AlphaFoldDB" id="A0A941CQ00"/>
<comment type="caution">
    <text evidence="2">The sequence shown here is derived from an EMBL/GenBank/DDBJ whole genome shotgun (WGS) entry which is preliminary data.</text>
</comment>
<dbReference type="EMBL" id="JAGSCS010000014">
    <property type="protein sequence ID" value="MBR0576766.1"/>
    <property type="molecule type" value="Genomic_DNA"/>
</dbReference>
<evidence type="ECO:0008006" key="4">
    <source>
        <dbReference type="Google" id="ProtNLM"/>
    </source>
</evidence>
<feature type="chain" id="PRO_5039393935" description="Lipoprotein" evidence="1">
    <location>
        <begin position="20"/>
        <end position="181"/>
    </location>
</feature>
<evidence type="ECO:0000256" key="1">
    <source>
        <dbReference type="SAM" id="SignalP"/>
    </source>
</evidence>
<keyword evidence="3" id="KW-1185">Reference proteome</keyword>
<gene>
    <name evidence="2" type="ORF">KCG48_10520</name>
</gene>
<reference evidence="2" key="1">
    <citation type="submission" date="2021-04" db="EMBL/GenBank/DDBJ databases">
        <title>Proteiniclasticum sedimins sp. nov., an obligate anaerobic bacterium isolated from anaerobic sludge.</title>
        <authorList>
            <person name="Liu J."/>
        </authorList>
    </citation>
    <scope>NUCLEOTIDE SEQUENCE</scope>
    <source>
        <strain evidence="2">BAD-10</strain>
    </source>
</reference>
<evidence type="ECO:0000313" key="3">
    <source>
        <dbReference type="Proteomes" id="UP000675379"/>
    </source>
</evidence>
<dbReference type="RefSeq" id="WP_211802185.1">
    <property type="nucleotide sequence ID" value="NZ_JAGSCS010000014.1"/>
</dbReference>
<dbReference type="PROSITE" id="PS51257">
    <property type="entry name" value="PROKAR_LIPOPROTEIN"/>
    <property type="match status" value="1"/>
</dbReference>